<evidence type="ECO:0000256" key="4">
    <source>
        <dbReference type="ARBA" id="ARBA00022576"/>
    </source>
</evidence>
<feature type="binding site" evidence="12">
    <location>
        <begin position="237"/>
        <end position="238"/>
    </location>
    <ligand>
        <name>pyridoxal 5'-phosphate</name>
        <dbReference type="ChEBI" id="CHEBI:597326"/>
    </ligand>
</feature>
<dbReference type="EMBL" id="RRUE01000002">
    <property type="protein sequence ID" value="RRN44462.1"/>
    <property type="molecule type" value="Genomic_DNA"/>
</dbReference>
<keyword evidence="12" id="KW-0963">Cytoplasm</keyword>
<dbReference type="FunFam" id="3.40.640.10:FF:000010">
    <property type="entry name" value="Phosphoserine aminotransferase"/>
    <property type="match status" value="1"/>
</dbReference>
<evidence type="ECO:0000256" key="11">
    <source>
        <dbReference type="ARBA" id="ARBA00049007"/>
    </source>
</evidence>
<evidence type="ECO:0000256" key="1">
    <source>
        <dbReference type="ARBA" id="ARBA00004915"/>
    </source>
</evidence>
<dbReference type="HAMAP" id="MF_00160">
    <property type="entry name" value="SerC_aminotrans_5"/>
    <property type="match status" value="1"/>
</dbReference>
<feature type="binding site" evidence="12">
    <location>
        <position position="102"/>
    </location>
    <ligand>
        <name>pyridoxal 5'-phosphate</name>
        <dbReference type="ChEBI" id="CHEBI:597326"/>
    </ligand>
</feature>
<comment type="pathway">
    <text evidence="2 12 13">Amino-acid biosynthesis; L-serine biosynthesis; L-serine from 3-phospho-D-glycerate: step 2/3.</text>
</comment>
<dbReference type="GO" id="GO:0004648">
    <property type="term" value="F:O-phospho-L-serine:2-oxoglutarate aminotransferase activity"/>
    <property type="evidence" value="ECO:0007669"/>
    <property type="project" value="UniProtKB-UniRule"/>
</dbReference>
<comment type="catalytic activity">
    <reaction evidence="11 12 13">
        <text>O-phospho-L-serine + 2-oxoglutarate = 3-phosphooxypyruvate + L-glutamate</text>
        <dbReference type="Rhea" id="RHEA:14329"/>
        <dbReference type="ChEBI" id="CHEBI:16810"/>
        <dbReference type="ChEBI" id="CHEBI:18110"/>
        <dbReference type="ChEBI" id="CHEBI:29985"/>
        <dbReference type="ChEBI" id="CHEBI:57524"/>
        <dbReference type="EC" id="2.6.1.52"/>
    </reaction>
</comment>
<feature type="domain" description="Aminotransferase class V" evidence="14">
    <location>
        <begin position="5"/>
        <end position="348"/>
    </location>
</feature>
<comment type="pathway">
    <text evidence="1 12">Cofactor biosynthesis; pyridoxine 5'-phosphate biosynthesis; pyridoxine 5'-phosphate from D-erythrose 4-phosphate: step 3/5.</text>
</comment>
<evidence type="ECO:0000256" key="13">
    <source>
        <dbReference type="RuleBase" id="RU004505"/>
    </source>
</evidence>
<dbReference type="NCBIfam" id="NF003764">
    <property type="entry name" value="PRK05355.1"/>
    <property type="match status" value="1"/>
</dbReference>
<dbReference type="GO" id="GO:0006564">
    <property type="term" value="P:L-serine biosynthetic process"/>
    <property type="evidence" value="ECO:0007669"/>
    <property type="project" value="UniProtKB-UniRule"/>
</dbReference>
<evidence type="ECO:0000259" key="14">
    <source>
        <dbReference type="Pfam" id="PF00266"/>
    </source>
</evidence>
<dbReference type="FunFam" id="3.90.1150.10:FF:000006">
    <property type="entry name" value="Phosphoserine aminotransferase"/>
    <property type="match status" value="1"/>
</dbReference>
<dbReference type="Pfam" id="PF00266">
    <property type="entry name" value="Aminotran_5"/>
    <property type="match status" value="1"/>
</dbReference>
<keyword evidence="4 12" id="KW-0032">Aminotransferase</keyword>
<feature type="binding site" evidence="12">
    <location>
        <position position="152"/>
    </location>
    <ligand>
        <name>pyridoxal 5'-phosphate</name>
        <dbReference type="ChEBI" id="CHEBI:597326"/>
    </ligand>
</feature>
<keyword evidence="8 12" id="KW-0664">Pyridoxine biosynthesis</keyword>
<organism evidence="15 16">
    <name type="scientific">Lautropia dentalis</name>
    <dbReference type="NCBI Taxonomy" id="2490857"/>
    <lineage>
        <taxon>Bacteria</taxon>
        <taxon>Pseudomonadati</taxon>
        <taxon>Pseudomonadota</taxon>
        <taxon>Betaproteobacteria</taxon>
        <taxon>Burkholderiales</taxon>
        <taxon>Burkholderiaceae</taxon>
        <taxon>Lautropia</taxon>
    </lineage>
</organism>
<dbReference type="InterPro" id="IPR020578">
    <property type="entry name" value="Aminotrans_V_PyrdxlP_BS"/>
</dbReference>
<dbReference type="GO" id="GO:0008615">
    <property type="term" value="P:pyridoxine biosynthetic process"/>
    <property type="evidence" value="ECO:0007669"/>
    <property type="project" value="UniProtKB-UniRule"/>
</dbReference>
<dbReference type="InterPro" id="IPR015424">
    <property type="entry name" value="PyrdxlP-dep_Trfase"/>
</dbReference>
<evidence type="ECO:0000256" key="2">
    <source>
        <dbReference type="ARBA" id="ARBA00005099"/>
    </source>
</evidence>
<gene>
    <name evidence="12 15" type="primary">serC</name>
    <name evidence="15" type="ORF">EHV23_14295</name>
</gene>
<dbReference type="InterPro" id="IPR022278">
    <property type="entry name" value="Pser_aminoTfrase"/>
</dbReference>
<evidence type="ECO:0000256" key="12">
    <source>
        <dbReference type="HAMAP-Rule" id="MF_00160"/>
    </source>
</evidence>
<dbReference type="PROSITE" id="PS00595">
    <property type="entry name" value="AA_TRANSFER_CLASS_5"/>
    <property type="match status" value="1"/>
</dbReference>
<dbReference type="Gene3D" id="3.90.1150.10">
    <property type="entry name" value="Aspartate Aminotransferase, domain 1"/>
    <property type="match status" value="1"/>
</dbReference>
<dbReference type="InterPro" id="IPR015421">
    <property type="entry name" value="PyrdxlP-dep_Trfase_major"/>
</dbReference>
<dbReference type="EC" id="2.6.1.52" evidence="12"/>
<dbReference type="UniPathway" id="UPA00135">
    <property type="reaction ID" value="UER00197"/>
</dbReference>
<feature type="modified residue" description="N6-(pyridoxal phosphate)lysine" evidence="12">
    <location>
        <position position="196"/>
    </location>
</feature>
<evidence type="ECO:0000256" key="6">
    <source>
        <dbReference type="ARBA" id="ARBA00022679"/>
    </source>
</evidence>
<dbReference type="SUPFAM" id="SSF53383">
    <property type="entry name" value="PLP-dependent transferases"/>
    <property type="match status" value="1"/>
</dbReference>
<evidence type="ECO:0000256" key="5">
    <source>
        <dbReference type="ARBA" id="ARBA00022605"/>
    </source>
</evidence>
<sequence length="360" mass="39267">MRKPFNFSAGPAVLPEAVLARAASEMSDWHGTGMSVMEMSHRGKDYMGIQAQAEADLRELLNIPSGYRVLFLAGGATLQFAALALNLLPEDGSADYIDTGIWSSKAIGEAQRFGTVRVAASSKDSGYTRVPDRNDWNLDPNAAYVHLCGNETIGGVEFHDTPDVGRVPLVVDASSHILSRPMDVRRYGMIYGGAQKNIGPAGLSLVIIREDLPGRARRAMPSILDYGKQAENDSMINTPPTYAIYLAGLVFQWLKDLGGLTEMARRNEAKARLLYDALDASSFYSNPVAPENRSWMNVPFTLADASLDAEFLKGAEARGLMNLKGHRSVGGMRASIYNAMPLEGVQALVDYLKEFERTRA</sequence>
<comment type="cofactor">
    <cofactor evidence="12">
        <name>pyridoxal 5'-phosphate</name>
        <dbReference type="ChEBI" id="CHEBI:597326"/>
    </cofactor>
    <text evidence="12">Binds 1 pyridoxal phosphate per subunit.</text>
</comment>
<dbReference type="AlphaFoldDB" id="A0A3R8LMK0"/>
<evidence type="ECO:0000256" key="3">
    <source>
        <dbReference type="ARBA" id="ARBA00006904"/>
    </source>
</evidence>
<feature type="binding site" evidence="12">
    <location>
        <position position="172"/>
    </location>
    <ligand>
        <name>pyridoxal 5'-phosphate</name>
        <dbReference type="ChEBI" id="CHEBI:597326"/>
    </ligand>
</feature>
<comment type="caution">
    <text evidence="12">Lacks conserved residue(s) required for the propagation of feature annotation.</text>
</comment>
<dbReference type="UniPathway" id="UPA00244">
    <property type="reaction ID" value="UER00311"/>
</dbReference>
<dbReference type="InterPro" id="IPR015422">
    <property type="entry name" value="PyrdxlP-dep_Trfase_small"/>
</dbReference>
<comment type="subcellular location">
    <subcellularLocation>
        <location evidence="12">Cytoplasm</location>
    </subcellularLocation>
</comment>
<comment type="catalytic activity">
    <reaction evidence="10 12">
        <text>4-(phosphooxy)-L-threonine + 2-oxoglutarate = (R)-3-hydroxy-2-oxo-4-phosphooxybutanoate + L-glutamate</text>
        <dbReference type="Rhea" id="RHEA:16573"/>
        <dbReference type="ChEBI" id="CHEBI:16810"/>
        <dbReference type="ChEBI" id="CHEBI:29985"/>
        <dbReference type="ChEBI" id="CHEBI:58452"/>
        <dbReference type="ChEBI" id="CHEBI:58538"/>
        <dbReference type="EC" id="2.6.1.52"/>
    </reaction>
</comment>
<proteinExistence type="inferred from homology"/>
<name>A0A3R8LMK0_9BURK</name>
<keyword evidence="9 12" id="KW-0718">Serine biosynthesis</keyword>
<evidence type="ECO:0000256" key="10">
    <source>
        <dbReference type="ARBA" id="ARBA00047630"/>
    </source>
</evidence>
<dbReference type="GO" id="GO:0030170">
    <property type="term" value="F:pyridoxal phosphate binding"/>
    <property type="evidence" value="ECO:0007669"/>
    <property type="project" value="UniProtKB-UniRule"/>
</dbReference>
<feature type="binding site" evidence="12">
    <location>
        <position position="195"/>
    </location>
    <ligand>
        <name>pyridoxal 5'-phosphate</name>
        <dbReference type="ChEBI" id="CHEBI:597326"/>
    </ligand>
</feature>
<comment type="similarity">
    <text evidence="3 12">Belongs to the class-V pyridoxal-phosphate-dependent aminotransferase family. SerC subfamily.</text>
</comment>
<evidence type="ECO:0000256" key="8">
    <source>
        <dbReference type="ARBA" id="ARBA00023096"/>
    </source>
</evidence>
<dbReference type="NCBIfam" id="TIGR01364">
    <property type="entry name" value="serC_1"/>
    <property type="match status" value="1"/>
</dbReference>
<dbReference type="Gene3D" id="3.40.640.10">
    <property type="entry name" value="Type I PLP-dependent aspartate aminotransferase-like (Major domain)"/>
    <property type="match status" value="1"/>
</dbReference>
<comment type="subunit">
    <text evidence="12">Homodimer.</text>
</comment>
<dbReference type="PANTHER" id="PTHR43247">
    <property type="entry name" value="PHOSPHOSERINE AMINOTRANSFERASE"/>
    <property type="match status" value="1"/>
</dbReference>
<dbReference type="RefSeq" id="WP_125096654.1">
    <property type="nucleotide sequence ID" value="NZ_RRUE01000002.1"/>
</dbReference>
<dbReference type="CDD" id="cd00611">
    <property type="entry name" value="PSAT_like"/>
    <property type="match status" value="1"/>
</dbReference>
<protein>
    <recommendedName>
        <fullName evidence="12">Phosphoserine aminotransferase</fullName>
        <ecNumber evidence="12">2.6.1.52</ecNumber>
    </recommendedName>
    <alternativeName>
        <fullName evidence="12">Phosphohydroxythreonine aminotransferase</fullName>
        <shortName evidence="12">PSAT</shortName>
    </alternativeName>
</protein>
<dbReference type="PIRSF" id="PIRSF000525">
    <property type="entry name" value="SerC"/>
    <property type="match status" value="1"/>
</dbReference>
<evidence type="ECO:0000256" key="9">
    <source>
        <dbReference type="ARBA" id="ARBA00023299"/>
    </source>
</evidence>
<dbReference type="InterPro" id="IPR000192">
    <property type="entry name" value="Aminotrans_V_dom"/>
</dbReference>
<dbReference type="OrthoDB" id="9809412at2"/>
<keyword evidence="16" id="KW-1185">Reference proteome</keyword>
<dbReference type="GO" id="GO:0005737">
    <property type="term" value="C:cytoplasm"/>
    <property type="evidence" value="ECO:0007669"/>
    <property type="project" value="UniProtKB-SubCell"/>
</dbReference>
<dbReference type="Proteomes" id="UP000270261">
    <property type="component" value="Unassembled WGS sequence"/>
</dbReference>
<evidence type="ECO:0000313" key="16">
    <source>
        <dbReference type="Proteomes" id="UP000270261"/>
    </source>
</evidence>
<evidence type="ECO:0000313" key="15">
    <source>
        <dbReference type="EMBL" id="RRN44462.1"/>
    </source>
</evidence>
<comment type="caution">
    <text evidence="15">The sequence shown here is derived from an EMBL/GenBank/DDBJ whole genome shotgun (WGS) entry which is preliminary data.</text>
</comment>
<dbReference type="PANTHER" id="PTHR43247:SF1">
    <property type="entry name" value="PHOSPHOSERINE AMINOTRANSFERASE"/>
    <property type="match status" value="1"/>
</dbReference>
<accession>A0A3R8LMK0</accession>
<keyword evidence="7 12" id="KW-0663">Pyridoxal phosphate</keyword>
<comment type="function">
    <text evidence="12">Catalyzes the reversible conversion of 3-phosphohydroxypyruvate to phosphoserine and of 3-hydroxy-2-oxo-4-phosphonooxybutanoate to phosphohydroxythreonine.</text>
</comment>
<reference evidence="15 16" key="1">
    <citation type="submission" date="2018-11" db="EMBL/GenBank/DDBJ databases">
        <title>Genome sequencing of Lautropia sp. KCOM 2505 (= ChDC F240).</title>
        <authorList>
            <person name="Kook J.-K."/>
            <person name="Park S.-N."/>
            <person name="Lim Y.K."/>
        </authorList>
    </citation>
    <scope>NUCLEOTIDE SEQUENCE [LARGE SCALE GENOMIC DNA]</scope>
    <source>
        <strain evidence="15 16">KCOM 2505</strain>
    </source>
</reference>
<feature type="binding site" evidence="12">
    <location>
        <begin position="76"/>
        <end position="77"/>
    </location>
    <ligand>
        <name>pyridoxal 5'-phosphate</name>
        <dbReference type="ChEBI" id="CHEBI:597326"/>
    </ligand>
</feature>
<keyword evidence="5 12" id="KW-0028">Amino-acid biosynthesis</keyword>
<keyword evidence="6 12" id="KW-0808">Transferase</keyword>
<feature type="binding site" evidence="12">
    <location>
        <position position="42"/>
    </location>
    <ligand>
        <name>L-glutamate</name>
        <dbReference type="ChEBI" id="CHEBI:29985"/>
    </ligand>
</feature>
<evidence type="ECO:0000256" key="7">
    <source>
        <dbReference type="ARBA" id="ARBA00022898"/>
    </source>
</evidence>